<evidence type="ECO:0000256" key="4">
    <source>
        <dbReference type="SAM" id="MobiDB-lite"/>
    </source>
</evidence>
<dbReference type="PROSITE" id="PS50294">
    <property type="entry name" value="WD_REPEATS_REGION"/>
    <property type="match status" value="3"/>
</dbReference>
<feature type="repeat" description="WD" evidence="3">
    <location>
        <begin position="178"/>
        <end position="227"/>
    </location>
</feature>
<name>A0A0P4Y860_9CRUS</name>
<feature type="domain" description="Pre-mRNA processing factor 4 (PRP4)-like" evidence="5">
    <location>
        <begin position="11"/>
        <end position="63"/>
    </location>
</feature>
<dbReference type="SUPFAM" id="SSF50978">
    <property type="entry name" value="WD40 repeat-like"/>
    <property type="match status" value="1"/>
</dbReference>
<accession>A0A0P4Y860</accession>
<dbReference type="SUPFAM" id="SSF158230">
    <property type="entry name" value="PRP4-like"/>
    <property type="match status" value="1"/>
</dbReference>
<organism evidence="6">
    <name type="scientific">Daphnia magna</name>
    <dbReference type="NCBI Taxonomy" id="35525"/>
    <lineage>
        <taxon>Eukaryota</taxon>
        <taxon>Metazoa</taxon>
        <taxon>Ecdysozoa</taxon>
        <taxon>Arthropoda</taxon>
        <taxon>Crustacea</taxon>
        <taxon>Branchiopoda</taxon>
        <taxon>Diplostraca</taxon>
        <taxon>Cladocera</taxon>
        <taxon>Anomopoda</taxon>
        <taxon>Daphniidae</taxon>
        <taxon>Daphnia</taxon>
    </lineage>
</organism>
<dbReference type="GO" id="GO:0030621">
    <property type="term" value="F:U4 snRNA binding"/>
    <property type="evidence" value="ECO:0007669"/>
    <property type="project" value="TreeGrafter"/>
</dbReference>
<keyword evidence="1 3" id="KW-0853">WD repeat</keyword>
<evidence type="ECO:0000256" key="1">
    <source>
        <dbReference type="ARBA" id="ARBA00022574"/>
    </source>
</evidence>
<evidence type="ECO:0000256" key="3">
    <source>
        <dbReference type="PROSITE-ProRule" id="PRU00221"/>
    </source>
</evidence>
<dbReference type="InterPro" id="IPR015943">
    <property type="entry name" value="WD40/YVTN_repeat-like_dom_sf"/>
</dbReference>
<evidence type="ECO:0000259" key="5">
    <source>
        <dbReference type="SMART" id="SM00500"/>
    </source>
</evidence>
<dbReference type="Gene3D" id="2.130.10.10">
    <property type="entry name" value="YVTN repeat-like/Quinoprotein amine dehydrogenase"/>
    <property type="match status" value="2"/>
</dbReference>
<feature type="repeat" description="WD" evidence="3">
    <location>
        <begin position="236"/>
        <end position="270"/>
    </location>
</feature>
<dbReference type="GO" id="GO:0017070">
    <property type="term" value="F:U6 snRNA binding"/>
    <property type="evidence" value="ECO:0007669"/>
    <property type="project" value="TreeGrafter"/>
</dbReference>
<reference evidence="6" key="1">
    <citation type="submission" date="2015-10" db="EMBL/GenBank/DDBJ databases">
        <title>Daphnia magna gene sets from two clonal populations assembled and annotated with EvidentialGene.</title>
        <authorList>
            <person name="Gilbert D."/>
            <person name="Podicheti R."/>
            <person name="Orsini L."/>
            <person name="Colbourne J."/>
            <person name="Pfrender M."/>
        </authorList>
    </citation>
    <scope>NUCLEOTIDE SEQUENCE</scope>
</reference>
<feature type="compositionally biased region" description="Basic and acidic residues" evidence="4">
    <location>
        <begin position="56"/>
        <end position="71"/>
    </location>
</feature>
<evidence type="ECO:0000313" key="6">
    <source>
        <dbReference type="EMBL" id="JAI88417.1"/>
    </source>
</evidence>
<keyword evidence="6" id="KW-0687">Ribonucleoprotein</keyword>
<reference evidence="7" key="2">
    <citation type="submission" date="2015-10" db="EMBL/GenBank/DDBJ databases">
        <title>EvidentialGene: Evidence-directed Construction of Complete mRNA Transcriptomes without Genomes.</title>
        <authorList>
            <person name="Gilbert D.G."/>
        </authorList>
    </citation>
    <scope>NUCLEOTIDE SEQUENCE</scope>
</reference>
<dbReference type="InterPro" id="IPR036322">
    <property type="entry name" value="WD40_repeat_dom_sf"/>
</dbReference>
<dbReference type="GO" id="GO:0046540">
    <property type="term" value="C:U4/U6 x U5 tri-snRNP complex"/>
    <property type="evidence" value="ECO:0007669"/>
    <property type="project" value="TreeGrafter"/>
</dbReference>
<dbReference type="InterPro" id="IPR036285">
    <property type="entry name" value="PRP4-like_sf"/>
</dbReference>
<keyword evidence="2" id="KW-0677">Repeat</keyword>
<dbReference type="SMART" id="SM00500">
    <property type="entry name" value="SFM"/>
    <property type="match status" value="1"/>
</dbReference>
<dbReference type="InterPro" id="IPR020472">
    <property type="entry name" value="WD40_PAC1"/>
</dbReference>
<feature type="repeat" description="WD" evidence="3">
    <location>
        <begin position="355"/>
        <end position="397"/>
    </location>
</feature>
<dbReference type="InterPro" id="IPR001680">
    <property type="entry name" value="WD40_rpt"/>
</dbReference>
<dbReference type="PANTHER" id="PTHR19846:SF0">
    <property type="entry name" value="PRE-MRNA PROCESSING FACTOR 4"/>
    <property type="match status" value="1"/>
</dbReference>
<evidence type="ECO:0000256" key="2">
    <source>
        <dbReference type="ARBA" id="ARBA00022737"/>
    </source>
</evidence>
<feature type="repeat" description="WD" evidence="3">
    <location>
        <begin position="271"/>
        <end position="312"/>
    </location>
</feature>
<dbReference type="FunFam" id="2.130.10.10:FF:000356">
    <property type="entry name" value="U4/U6 small nuclear ribonucleoprotein Prp4"/>
    <property type="match status" value="1"/>
</dbReference>
<dbReference type="InterPro" id="IPR014906">
    <property type="entry name" value="PRP4-like"/>
</dbReference>
<dbReference type="Pfam" id="PF08799">
    <property type="entry name" value="PRP4"/>
    <property type="match status" value="1"/>
</dbReference>
<dbReference type="PANTHER" id="PTHR19846">
    <property type="entry name" value="WD40 REPEAT PROTEIN"/>
    <property type="match status" value="1"/>
</dbReference>
<proteinExistence type="predicted"/>
<dbReference type="CDD" id="cd00200">
    <property type="entry name" value="WD40"/>
    <property type="match status" value="1"/>
</dbReference>
<dbReference type="PRINTS" id="PR00320">
    <property type="entry name" value="GPROTEINBRPT"/>
</dbReference>
<dbReference type="PROSITE" id="PS50082">
    <property type="entry name" value="WD_REPEATS_2"/>
    <property type="match status" value="5"/>
</dbReference>
<dbReference type="InterPro" id="IPR019775">
    <property type="entry name" value="WD40_repeat_CS"/>
</dbReference>
<dbReference type="FunFam" id="2.130.10.10:FF:000411">
    <property type="entry name" value="U4/U6 small nuclear ribonucleoprotein Prp4"/>
    <property type="match status" value="1"/>
</dbReference>
<protein>
    <submittedName>
        <fullName evidence="6">U4/U6 small nuclear ribonucleoprotein Prp4</fullName>
    </submittedName>
</protein>
<dbReference type="AlphaFoldDB" id="A0A0P4Y860"/>
<evidence type="ECO:0000313" key="7">
    <source>
        <dbReference type="EMBL" id="JAN14726.1"/>
    </source>
</evidence>
<sequence length="418" mass="47119">MSLQSGFAITIDDVEIRRHLRQLGEPITLFGEGPADRRIRLKDLIAIHGNDVVDRKKEDDREVVKQEKDQSETTWYHEGPESLKIARLWLAYYSLPRAKQRLSDVKIEMETPESTRTAKRQEMVKQMRNMNIMCSQVGDGRPVSFCQFSPNGNFLATASWSGLCKLWNVPDCSLFRSLRGHKCSVGAIVFHPQSTLSLESSELNMASCSMDGAVKLWNLESEEPIADMEGHAPHRVSKVEFHPSGRFLATCVFDNSWRLWDLQQGVEVLHQEGHSKPVYNIAFNIDGSVAVTGGMDSFGRVWDLRTGRCIMFMEGHLKGILGIDISPNAYHIVTGSEDNTCKIWDLRKRSCIYTIPAHTNLVSSVKFEKSSGQFIVSSSYDGTAKIWASNTWQPLKTLSGHDGKVNTKIFFNELVKSC</sequence>
<feature type="region of interest" description="Disordered" evidence="4">
    <location>
        <begin position="56"/>
        <end position="75"/>
    </location>
</feature>
<dbReference type="EMBL" id="GDIQ01080011">
    <property type="protein sequence ID" value="JAN14726.1"/>
    <property type="molecule type" value="Transcribed_RNA"/>
</dbReference>
<dbReference type="EMBL" id="GDIP01234984">
    <property type="protein sequence ID" value="JAI88417.1"/>
    <property type="molecule type" value="Transcribed_RNA"/>
</dbReference>
<feature type="repeat" description="WD" evidence="3">
    <location>
        <begin position="313"/>
        <end position="354"/>
    </location>
</feature>
<dbReference type="Pfam" id="PF00400">
    <property type="entry name" value="WD40"/>
    <property type="match status" value="6"/>
</dbReference>
<dbReference type="OrthoDB" id="540662at2759"/>
<dbReference type="GO" id="GO:0000398">
    <property type="term" value="P:mRNA splicing, via spliceosome"/>
    <property type="evidence" value="ECO:0007669"/>
    <property type="project" value="TreeGrafter"/>
</dbReference>
<dbReference type="PROSITE" id="PS00678">
    <property type="entry name" value="WD_REPEATS_1"/>
    <property type="match status" value="3"/>
</dbReference>
<dbReference type="SMART" id="SM00320">
    <property type="entry name" value="WD40"/>
    <property type="match status" value="6"/>
</dbReference>
<dbReference type="Gene3D" id="4.10.280.110">
    <property type="entry name" value="Pre-mRNA processing factor 4 domain"/>
    <property type="match status" value="1"/>
</dbReference>
<reference evidence="6" key="3">
    <citation type="submission" date="2015-10" db="EMBL/GenBank/DDBJ databases">
        <authorList>
            <person name="Gilbert D.G."/>
        </authorList>
    </citation>
    <scope>NUCLEOTIDE SEQUENCE</scope>
</reference>